<dbReference type="RefSeq" id="WP_016360719.1">
    <property type="nucleotide sequence ID" value="NZ_KE150238.1"/>
</dbReference>
<dbReference type="GeneID" id="78085859"/>
<organism evidence="5 6">
    <name type="scientific">Bilophila wadsworthia (strain 3_1_6)</name>
    <dbReference type="NCBI Taxonomy" id="563192"/>
    <lineage>
        <taxon>Bacteria</taxon>
        <taxon>Pseudomonadati</taxon>
        <taxon>Thermodesulfobacteriota</taxon>
        <taxon>Desulfovibrionia</taxon>
        <taxon>Desulfovibrionales</taxon>
        <taxon>Desulfovibrionaceae</taxon>
        <taxon>Bilophila</taxon>
    </lineage>
</organism>
<reference evidence="5 6" key="2">
    <citation type="submission" date="2013-04" db="EMBL/GenBank/DDBJ databases">
        <title>The Genome Sequence of Bilophila wadsworthia 3_1_6.</title>
        <authorList>
            <consortium name="The Broad Institute Genomics Platform"/>
            <person name="Earl A."/>
            <person name="Ward D."/>
            <person name="Feldgarden M."/>
            <person name="Gevers D."/>
            <person name="Sibley C."/>
            <person name="Strauss J."/>
            <person name="Allen-Vercoe E."/>
            <person name="Walker B."/>
            <person name="Young S."/>
            <person name="Zeng Q."/>
            <person name="Gargeya S."/>
            <person name="Fitzgerald M."/>
            <person name="Haas B."/>
            <person name="Abouelleil A."/>
            <person name="Allen A.W."/>
            <person name="Alvarado L."/>
            <person name="Arachchi H.M."/>
            <person name="Berlin A.M."/>
            <person name="Chapman S.B."/>
            <person name="Gainer-Dewar J."/>
            <person name="Goldberg J."/>
            <person name="Griggs A."/>
            <person name="Gujja S."/>
            <person name="Hansen M."/>
            <person name="Howarth C."/>
            <person name="Imamovic A."/>
            <person name="Ireland A."/>
            <person name="Larimer J."/>
            <person name="McCowan C."/>
            <person name="Murphy C."/>
            <person name="Pearson M."/>
            <person name="Poon T.W."/>
            <person name="Priest M."/>
            <person name="Roberts A."/>
            <person name="Saif S."/>
            <person name="Shea T."/>
            <person name="Sisk P."/>
            <person name="Sykes S."/>
            <person name="Wortman J."/>
            <person name="Nusbaum C."/>
            <person name="Birren B."/>
        </authorList>
    </citation>
    <scope>NUCLEOTIDE SEQUENCE [LARGE SCALE GENOMIC DNA]</scope>
    <source>
        <strain evidence="5 6">3_1_6</strain>
    </source>
</reference>
<keyword evidence="2" id="KW-0226">DNA condensation</keyword>
<sequence>MTKADLVAQIAARANMTKAAAERSLNAMLESVQEMLAEDGKLTLTGFGTFVAETRQERQGRNPRTGDVITIAASKVVRFRPGKMLKDALNK</sequence>
<dbReference type="Pfam" id="PF00216">
    <property type="entry name" value="Bac_DNA_binding"/>
    <property type="match status" value="1"/>
</dbReference>
<dbReference type="InterPro" id="IPR000119">
    <property type="entry name" value="Hist_DNA-bd"/>
</dbReference>
<dbReference type="OrthoDB" id="9799835at2"/>
<evidence type="ECO:0000256" key="4">
    <source>
        <dbReference type="RuleBase" id="RU003939"/>
    </source>
</evidence>
<protein>
    <submittedName>
        <fullName evidence="5">DNA-binding protein HU-beta</fullName>
    </submittedName>
</protein>
<dbReference type="InterPro" id="IPR020816">
    <property type="entry name" value="Histone-like_DNA-bd_CS"/>
</dbReference>
<evidence type="ECO:0000256" key="2">
    <source>
        <dbReference type="ARBA" id="ARBA00023067"/>
    </source>
</evidence>
<dbReference type="STRING" id="563192.HMPREF0179_00718"/>
<keyword evidence="6" id="KW-1185">Reference proteome</keyword>
<dbReference type="PRINTS" id="PR01727">
    <property type="entry name" value="DNABINDINGHU"/>
</dbReference>
<comment type="similarity">
    <text evidence="1 4">Belongs to the bacterial histone-like protein family.</text>
</comment>
<dbReference type="CDD" id="cd13831">
    <property type="entry name" value="HU"/>
    <property type="match status" value="1"/>
</dbReference>
<name>E5Y3F7_BILW3</name>
<dbReference type="HOGENOM" id="CLU_105066_3_3_7"/>
<dbReference type="GO" id="GO:0005829">
    <property type="term" value="C:cytosol"/>
    <property type="evidence" value="ECO:0007669"/>
    <property type="project" value="TreeGrafter"/>
</dbReference>
<dbReference type="Gene3D" id="4.10.520.10">
    <property type="entry name" value="IHF-like DNA-binding proteins"/>
    <property type="match status" value="1"/>
</dbReference>
<comment type="caution">
    <text evidence="5">The sequence shown here is derived from an EMBL/GenBank/DDBJ whole genome shotgun (WGS) entry which is preliminary data.</text>
</comment>
<dbReference type="GO" id="GO:0030261">
    <property type="term" value="P:chromosome condensation"/>
    <property type="evidence" value="ECO:0007669"/>
    <property type="project" value="UniProtKB-KW"/>
</dbReference>
<proteinExistence type="inferred from homology"/>
<dbReference type="SMART" id="SM00411">
    <property type="entry name" value="BHL"/>
    <property type="match status" value="1"/>
</dbReference>
<evidence type="ECO:0000313" key="6">
    <source>
        <dbReference type="Proteomes" id="UP000006034"/>
    </source>
</evidence>
<accession>E5Y3F7</accession>
<dbReference type="GO" id="GO:0003677">
    <property type="term" value="F:DNA binding"/>
    <property type="evidence" value="ECO:0007669"/>
    <property type="project" value="UniProtKB-KW"/>
</dbReference>
<dbReference type="PANTHER" id="PTHR33175:SF3">
    <property type="entry name" value="DNA-BINDING PROTEIN HU-BETA"/>
    <property type="match status" value="1"/>
</dbReference>
<dbReference type="EMBL" id="ADCP02000001">
    <property type="protein sequence ID" value="EFV45453.2"/>
    <property type="molecule type" value="Genomic_DNA"/>
</dbReference>
<dbReference type="PROSITE" id="PS00045">
    <property type="entry name" value="HISTONE_LIKE"/>
    <property type="match status" value="1"/>
</dbReference>
<dbReference type="eggNOG" id="COG0776">
    <property type="taxonomic scope" value="Bacteria"/>
</dbReference>
<evidence type="ECO:0000256" key="1">
    <source>
        <dbReference type="ARBA" id="ARBA00010529"/>
    </source>
</evidence>
<evidence type="ECO:0000313" key="5">
    <source>
        <dbReference type="EMBL" id="EFV45453.2"/>
    </source>
</evidence>
<dbReference type="PANTHER" id="PTHR33175">
    <property type="entry name" value="DNA-BINDING PROTEIN HU"/>
    <property type="match status" value="1"/>
</dbReference>
<dbReference type="InterPro" id="IPR010992">
    <property type="entry name" value="IHF-like_DNA-bd_dom_sf"/>
</dbReference>
<keyword evidence="3 5" id="KW-0238">DNA-binding</keyword>
<dbReference type="SUPFAM" id="SSF47729">
    <property type="entry name" value="IHF-like DNA-binding proteins"/>
    <property type="match status" value="1"/>
</dbReference>
<evidence type="ECO:0000256" key="3">
    <source>
        <dbReference type="ARBA" id="ARBA00023125"/>
    </source>
</evidence>
<dbReference type="AlphaFoldDB" id="E5Y3F7"/>
<reference evidence="5 6" key="1">
    <citation type="submission" date="2010-10" db="EMBL/GenBank/DDBJ databases">
        <authorList>
            <consortium name="The Broad Institute Genome Sequencing Platform"/>
            <person name="Ward D."/>
            <person name="Earl A."/>
            <person name="Feldgarden M."/>
            <person name="Young S.K."/>
            <person name="Gargeya S."/>
            <person name="Zeng Q."/>
            <person name="Alvarado L."/>
            <person name="Berlin A."/>
            <person name="Bochicchio J."/>
            <person name="Chapman S.B."/>
            <person name="Chen Z."/>
            <person name="Freedman E."/>
            <person name="Gellesch M."/>
            <person name="Goldberg J."/>
            <person name="Griggs A."/>
            <person name="Gujja S."/>
            <person name="Heilman E."/>
            <person name="Heiman D."/>
            <person name="Howarth C."/>
            <person name="Mehta T."/>
            <person name="Neiman D."/>
            <person name="Pearson M."/>
            <person name="Roberts A."/>
            <person name="Saif S."/>
            <person name="Shea T."/>
            <person name="Shenoy N."/>
            <person name="Sisk P."/>
            <person name="Stolte C."/>
            <person name="Sykes S."/>
            <person name="White J."/>
            <person name="Yandava C."/>
            <person name="Allen-Vercoe E."/>
            <person name="Sibley C."/>
            <person name="Ambrose C.E."/>
            <person name="Strauss J."/>
            <person name="Daigneault M."/>
            <person name="Haas B."/>
            <person name="Nusbaum C."/>
            <person name="Birren B."/>
        </authorList>
    </citation>
    <scope>NUCLEOTIDE SEQUENCE [LARGE SCALE GENOMIC DNA]</scope>
    <source>
        <strain evidence="5 6">3_1_6</strain>
    </source>
</reference>
<gene>
    <name evidence="5" type="ORF">HMPREF0179_00718</name>
</gene>
<dbReference type="Proteomes" id="UP000006034">
    <property type="component" value="Unassembled WGS sequence"/>
</dbReference>
<dbReference type="GO" id="GO:0030527">
    <property type="term" value="F:structural constituent of chromatin"/>
    <property type="evidence" value="ECO:0007669"/>
    <property type="project" value="InterPro"/>
</dbReference>